<protein>
    <recommendedName>
        <fullName evidence="5">PepSY domain-containing protein</fullName>
    </recommendedName>
</protein>
<feature type="region of interest" description="Disordered" evidence="1">
    <location>
        <begin position="235"/>
        <end position="261"/>
    </location>
</feature>
<evidence type="ECO:0000256" key="1">
    <source>
        <dbReference type="SAM" id="MobiDB-lite"/>
    </source>
</evidence>
<evidence type="ECO:0000313" key="3">
    <source>
        <dbReference type="EMBL" id="VUD70241.1"/>
    </source>
</evidence>
<dbReference type="PANTHER" id="PTHR34219">
    <property type="entry name" value="IRON-REGULATED INNER MEMBRANE PROTEIN-RELATED"/>
    <property type="match status" value="1"/>
</dbReference>
<sequence length="399" mass="43610">MRPSLRTVLFRTHWLLGLTAGLVLALMGVTGALMSYEETVTDALNAERAAIVPADRARLAPEALVTRIEADHPGLRVGGLTLYADPTRAVRVRFAGAVPGEHLSSHYADPYDGADRGAVAGEAAFETIRELHRWLLLPGGGRGWGRTITGICAIALLVFLGTGLYLRWPKLHRWTIWLRPSLARPGRPRWWSLHAVVGTWVMPIYLVIALTGLWWSFESYRAGATYLLTGSWPEQRPPRTAAQTEPAQPERGRREGSRAERRPVALDRAWQAFASREGAGAAVAVVTLPRGRDGDIRIRYLAQADDPLSARSEAIFDAASGALVSVSRAADKSLGRRIADNMLEVHRGRFFGGAVALVFCLAALAMPLFAATGLTLYILRRRAARRRAALPVRGEPARA</sequence>
<keyword evidence="4" id="KW-1185">Reference proteome</keyword>
<dbReference type="InterPro" id="IPR005625">
    <property type="entry name" value="PepSY-ass_TM"/>
</dbReference>
<feature type="transmembrane region" description="Helical" evidence="2">
    <location>
        <begin position="189"/>
        <end position="217"/>
    </location>
</feature>
<dbReference type="Pfam" id="PF03929">
    <property type="entry name" value="PepSY_TM"/>
    <property type="match status" value="1"/>
</dbReference>
<evidence type="ECO:0000313" key="4">
    <source>
        <dbReference type="Proteomes" id="UP000410984"/>
    </source>
</evidence>
<feature type="transmembrane region" description="Helical" evidence="2">
    <location>
        <begin position="350"/>
        <end position="379"/>
    </location>
</feature>
<keyword evidence="2" id="KW-1133">Transmembrane helix</keyword>
<feature type="compositionally biased region" description="Basic and acidic residues" evidence="1">
    <location>
        <begin position="248"/>
        <end position="261"/>
    </location>
</feature>
<dbReference type="OrthoDB" id="9791166at2"/>
<keyword evidence="2" id="KW-0472">Membrane</keyword>
<dbReference type="AlphaFoldDB" id="A0A509E7T8"/>
<proteinExistence type="predicted"/>
<dbReference type="EMBL" id="CABFPH010000006">
    <property type="protein sequence ID" value="VUD70241.1"/>
    <property type="molecule type" value="Genomic_DNA"/>
</dbReference>
<keyword evidence="2" id="KW-0812">Transmembrane</keyword>
<evidence type="ECO:0008006" key="5">
    <source>
        <dbReference type="Google" id="ProtNLM"/>
    </source>
</evidence>
<accession>A0A509E7T8</accession>
<name>A0A509E7T8_9HYPH</name>
<evidence type="ECO:0000256" key="2">
    <source>
        <dbReference type="SAM" id="Phobius"/>
    </source>
</evidence>
<dbReference type="PANTHER" id="PTHR34219:SF3">
    <property type="entry name" value="BLL7967 PROTEIN"/>
    <property type="match status" value="1"/>
</dbReference>
<gene>
    <name evidence="3" type="ORF">MET9862_00805</name>
</gene>
<organism evidence="3 4">
    <name type="scientific">Methylobacterium symbioticum</name>
    <dbReference type="NCBI Taxonomy" id="2584084"/>
    <lineage>
        <taxon>Bacteria</taxon>
        <taxon>Pseudomonadati</taxon>
        <taxon>Pseudomonadota</taxon>
        <taxon>Alphaproteobacteria</taxon>
        <taxon>Hyphomicrobiales</taxon>
        <taxon>Methylobacteriaceae</taxon>
        <taxon>Methylobacterium</taxon>
    </lineage>
</organism>
<feature type="transmembrane region" description="Helical" evidence="2">
    <location>
        <begin position="144"/>
        <end position="168"/>
    </location>
</feature>
<reference evidence="3 4" key="1">
    <citation type="submission" date="2019-06" db="EMBL/GenBank/DDBJ databases">
        <authorList>
            <person name="Rodrigo-Torres L."/>
            <person name="Arahal R. D."/>
            <person name="Lucena T."/>
        </authorList>
    </citation>
    <scope>NUCLEOTIDE SEQUENCE [LARGE SCALE GENOMIC DNA]</scope>
    <source>
        <strain evidence="3 4">SB0023/3</strain>
    </source>
</reference>
<dbReference type="Proteomes" id="UP000410984">
    <property type="component" value="Unassembled WGS sequence"/>
</dbReference>
<feature type="transmembrane region" description="Helical" evidence="2">
    <location>
        <begin position="12"/>
        <end position="34"/>
    </location>
</feature>
<dbReference type="RefSeq" id="WP_142581831.1">
    <property type="nucleotide sequence ID" value="NZ_CABFPH010000006.1"/>
</dbReference>